<dbReference type="OrthoDB" id="9796121at2"/>
<comment type="function">
    <text evidence="1">Involved in the modulation of the specificity of the ClpAP-mediated ATP-dependent protein degradation.</text>
</comment>
<evidence type="ECO:0000313" key="2">
    <source>
        <dbReference type="EMBL" id="BBU67847.1"/>
    </source>
</evidence>
<dbReference type="HAMAP" id="MF_00302">
    <property type="entry name" value="ClpS"/>
    <property type="match status" value="1"/>
</dbReference>
<reference evidence="3" key="1">
    <citation type="submission" date="2020-01" db="EMBL/GenBank/DDBJ databases">
        <title>Phosphoaccumulans saitamaens gen. nov., sp. nov., a polyphosphate accumulating bacterium isolated from surface river water.</title>
        <authorList>
            <person name="Watanabe K."/>
            <person name="Suda W."/>
        </authorList>
    </citation>
    <scope>NUCLEOTIDE SEQUENCE [LARGE SCALE GENOMIC DNA]</scope>
    <source>
        <strain evidence="3">ICHIAU1</strain>
    </source>
</reference>
<organism evidence="2 3">
    <name type="scientific">Fluviibacter phosphoraccumulans</name>
    <dbReference type="NCBI Taxonomy" id="1751046"/>
    <lineage>
        <taxon>Bacteria</taxon>
        <taxon>Pseudomonadati</taxon>
        <taxon>Pseudomonadota</taxon>
        <taxon>Betaproteobacteria</taxon>
        <taxon>Rhodocyclales</taxon>
        <taxon>Fluviibacteraceae</taxon>
        <taxon>Fluviibacter</taxon>
    </lineage>
</organism>
<dbReference type="RefSeq" id="WP_162049181.1">
    <property type="nucleotide sequence ID" value="NZ_AP019011.1"/>
</dbReference>
<dbReference type="EMBL" id="AP022345">
    <property type="protein sequence ID" value="BBU67847.1"/>
    <property type="molecule type" value="Genomic_DNA"/>
</dbReference>
<dbReference type="Proteomes" id="UP000463961">
    <property type="component" value="Chromosome"/>
</dbReference>
<name>A0A679HUN7_9RHOO</name>
<dbReference type="InterPro" id="IPR022935">
    <property type="entry name" value="ClpS"/>
</dbReference>
<dbReference type="NCBIfam" id="NF000672">
    <property type="entry name" value="PRK00033.1-5"/>
    <property type="match status" value="1"/>
</dbReference>
<keyword evidence="3" id="KW-1185">Reference proteome</keyword>
<keyword evidence="2" id="KW-0645">Protease</keyword>
<sequence>MAAHRKTQEGTALLERESVDIRPPPLYQVLLLNDDFTPMAFVIQVLESIFRMDHEKAMRIMLEVHTAGRGICGIYTRDIAASKVEQVVNLAREHQHPLACVMEEAP</sequence>
<dbReference type="AlphaFoldDB" id="A0A679HUN7"/>
<dbReference type="SUPFAM" id="SSF54736">
    <property type="entry name" value="ClpS-like"/>
    <property type="match status" value="1"/>
</dbReference>
<dbReference type="InterPro" id="IPR014719">
    <property type="entry name" value="Ribosomal_bL12_C/ClpS-like"/>
</dbReference>
<accession>A0A679HUN7</accession>
<dbReference type="Gene3D" id="3.30.1390.10">
    <property type="match status" value="1"/>
</dbReference>
<dbReference type="Pfam" id="PF02617">
    <property type="entry name" value="ClpS"/>
    <property type="match status" value="1"/>
</dbReference>
<keyword evidence="2" id="KW-0378">Hydrolase</keyword>
<comment type="similarity">
    <text evidence="1">Belongs to the ClpS family.</text>
</comment>
<dbReference type="PANTHER" id="PTHR33473">
    <property type="entry name" value="ATP-DEPENDENT CLP PROTEASE ADAPTER PROTEIN CLPS1, CHLOROPLASTIC"/>
    <property type="match status" value="1"/>
</dbReference>
<proteinExistence type="inferred from homology"/>
<dbReference type="GO" id="GO:0030163">
    <property type="term" value="P:protein catabolic process"/>
    <property type="evidence" value="ECO:0007669"/>
    <property type="project" value="InterPro"/>
</dbReference>
<protein>
    <recommendedName>
        <fullName evidence="1">ATP-dependent Clp protease adapter protein ClpS</fullName>
    </recommendedName>
</protein>
<evidence type="ECO:0000256" key="1">
    <source>
        <dbReference type="HAMAP-Rule" id="MF_00302"/>
    </source>
</evidence>
<dbReference type="PANTHER" id="PTHR33473:SF19">
    <property type="entry name" value="ATP-DEPENDENT CLP PROTEASE ADAPTER PROTEIN CLPS"/>
    <property type="match status" value="1"/>
</dbReference>
<dbReference type="FunFam" id="3.30.1390.10:FF:000002">
    <property type="entry name" value="ATP-dependent Clp protease adapter protein ClpS"/>
    <property type="match status" value="1"/>
</dbReference>
<dbReference type="GO" id="GO:0008233">
    <property type="term" value="F:peptidase activity"/>
    <property type="evidence" value="ECO:0007669"/>
    <property type="project" value="UniProtKB-KW"/>
</dbReference>
<dbReference type="InterPro" id="IPR003769">
    <property type="entry name" value="ClpS_core"/>
</dbReference>
<gene>
    <name evidence="1 2" type="primary">clpS</name>
    <name evidence="2" type="ORF">ICHIAU1_01300</name>
</gene>
<comment type="subunit">
    <text evidence="1">Binds to the N-terminal domain of the chaperone ClpA.</text>
</comment>
<evidence type="ECO:0000313" key="3">
    <source>
        <dbReference type="Proteomes" id="UP000463961"/>
    </source>
</evidence>
<dbReference type="GO" id="GO:0006508">
    <property type="term" value="P:proteolysis"/>
    <property type="evidence" value="ECO:0007669"/>
    <property type="project" value="UniProtKB-UniRule"/>
</dbReference>